<proteinExistence type="predicted"/>
<dbReference type="InterPro" id="IPR023833">
    <property type="entry name" value="Signal_pept_SipW-depend-type"/>
</dbReference>
<dbReference type="NCBIfam" id="TIGR04089">
    <property type="entry name" value="exp_by_SipW_III"/>
    <property type="match status" value="1"/>
</dbReference>
<keyword evidence="2" id="KW-1185">Reference proteome</keyword>
<protein>
    <recommendedName>
        <fullName evidence="3">Alternate signal-mediated exported protein</fullName>
    </recommendedName>
</protein>
<gene>
    <name evidence="1" type="ORF">GCM10007175_03270</name>
</gene>
<evidence type="ECO:0000313" key="2">
    <source>
        <dbReference type="Proteomes" id="UP000658754"/>
    </source>
</evidence>
<dbReference type="Proteomes" id="UP000658754">
    <property type="component" value="Unassembled WGS sequence"/>
</dbReference>
<evidence type="ECO:0008006" key="3">
    <source>
        <dbReference type="Google" id="ProtNLM"/>
    </source>
</evidence>
<comment type="caution">
    <text evidence="1">The sequence shown here is derived from an EMBL/GenBank/DDBJ whole genome shotgun (WGS) entry which is preliminary data.</text>
</comment>
<organism evidence="1 2">
    <name type="scientific">Pseudarthrobacter scleromae</name>
    <dbReference type="NCBI Taxonomy" id="158897"/>
    <lineage>
        <taxon>Bacteria</taxon>
        <taxon>Bacillati</taxon>
        <taxon>Actinomycetota</taxon>
        <taxon>Actinomycetes</taxon>
        <taxon>Micrococcales</taxon>
        <taxon>Micrococcaceae</taxon>
        <taxon>Pseudarthrobacter</taxon>
    </lineage>
</organism>
<dbReference type="RefSeq" id="WP_188727187.1">
    <property type="nucleotide sequence ID" value="NZ_BMKV01000001.1"/>
</dbReference>
<name>A0ABQ2CDU0_9MICC</name>
<accession>A0ABQ2CDU0</accession>
<evidence type="ECO:0000313" key="1">
    <source>
        <dbReference type="EMBL" id="GGI69916.1"/>
    </source>
</evidence>
<dbReference type="EMBL" id="BMKV01000001">
    <property type="protein sequence ID" value="GGI69916.1"/>
    <property type="molecule type" value="Genomic_DNA"/>
</dbReference>
<sequence length="179" mass="18335">MKNSTLIKGTAAIAVGAALLLGGGGTLANWNDTATATPGSIVSGDLDVVAAEGIWTNSADADVTEGLEDGTYTVVPGDVLTFTQNLDVTLKGDNMAATISTTGWADNGGLTSSNVSVSRPAIKVNGETYSNSVLKESEDTQKVTASITFTFSADTAGRDDVNTTFNFDNVAFTLQQVTA</sequence>
<dbReference type="NCBIfam" id="TIGR04088">
    <property type="entry name" value="cognate_SipW"/>
    <property type="match status" value="1"/>
</dbReference>
<dbReference type="InterPro" id="IPR024006">
    <property type="entry name" value="Alt_signal_exp_actinobact"/>
</dbReference>
<reference evidence="2" key="1">
    <citation type="journal article" date="2019" name="Int. J. Syst. Evol. Microbiol.">
        <title>The Global Catalogue of Microorganisms (GCM) 10K type strain sequencing project: providing services to taxonomists for standard genome sequencing and annotation.</title>
        <authorList>
            <consortium name="The Broad Institute Genomics Platform"/>
            <consortium name="The Broad Institute Genome Sequencing Center for Infectious Disease"/>
            <person name="Wu L."/>
            <person name="Ma J."/>
        </authorList>
    </citation>
    <scope>NUCLEOTIDE SEQUENCE [LARGE SCALE GENOMIC DNA]</scope>
    <source>
        <strain evidence="2">CGMCC 1.3601</strain>
    </source>
</reference>